<accession>A0ABT9ANV7</accession>
<dbReference type="Pfam" id="PF11985">
    <property type="entry name" value="Phage_Mu_Gp27"/>
    <property type="match status" value="1"/>
</dbReference>
<name>A0ABT9ANV7_9GAMM</name>
<comment type="caution">
    <text evidence="1">The sequence shown here is derived from an EMBL/GenBank/DDBJ whole genome shotgun (WGS) entry which is preliminary data.</text>
</comment>
<proteinExistence type="predicted"/>
<reference evidence="1" key="2">
    <citation type="journal article" date="2024" name="Int. J. Antimicrob. Agents">
        <title>Identification of a novel Providencia species showing multi-drug-resistant in three patients with hospital-acquired infection.</title>
        <authorList>
            <person name="Yang W."/>
            <person name="Chen J."/>
            <person name="Yang F."/>
            <person name="Ji P."/>
            <person name="Shen S."/>
            <person name="Yin D."/>
            <person name="Hu F."/>
        </authorList>
    </citation>
    <scope>NUCLEOTIDE SEQUENCE</scope>
    <source>
        <strain evidence="1">CRE-138-0111</strain>
    </source>
</reference>
<evidence type="ECO:0000313" key="1">
    <source>
        <dbReference type="EMBL" id="MDO7855547.1"/>
    </source>
</evidence>
<dbReference type="InterPro" id="IPR021874">
    <property type="entry name" value="Phage_Mu_Gp27"/>
</dbReference>
<dbReference type="EMBL" id="JAUQTG010000001">
    <property type="protein sequence ID" value="MDO7855547.1"/>
    <property type="molecule type" value="Genomic_DNA"/>
</dbReference>
<gene>
    <name evidence="1" type="ORF">Q5E86_03975</name>
</gene>
<keyword evidence="2" id="KW-1185">Reference proteome</keyword>
<reference evidence="1" key="1">
    <citation type="submission" date="2023-07" db="EMBL/GenBank/DDBJ databases">
        <authorList>
            <person name="Yang W."/>
            <person name="Chen J."/>
            <person name="Ji P."/>
            <person name="Hu F."/>
        </authorList>
    </citation>
    <scope>NUCLEOTIDE SEQUENCE</scope>
    <source>
        <strain evidence="1">CRE-138-0111</strain>
    </source>
</reference>
<protein>
    <submittedName>
        <fullName evidence="1">DUF3486 family protein</fullName>
    </submittedName>
</protein>
<organism evidence="1 2">
    <name type="scientific">Providencia huashanensis</name>
    <dbReference type="NCBI Taxonomy" id="3037798"/>
    <lineage>
        <taxon>Bacteria</taxon>
        <taxon>Pseudomonadati</taxon>
        <taxon>Pseudomonadota</taxon>
        <taxon>Gammaproteobacteria</taxon>
        <taxon>Enterobacterales</taxon>
        <taxon>Morganellaceae</taxon>
        <taxon>Providencia</taxon>
    </lineage>
</organism>
<dbReference type="Proteomes" id="UP001176478">
    <property type="component" value="Unassembled WGS sequence"/>
</dbReference>
<evidence type="ECO:0000313" key="2">
    <source>
        <dbReference type="Proteomes" id="UP001176478"/>
    </source>
</evidence>
<sequence length="192" mass="21237">MSDKKTRGRPSKIDLLPEAIRDQLHALLRDKRHTQEDIRAAVNELIDESGLPEDLKISRTGLNRYASRMETLGAKIREGREIADVWVSRLGSAPTSDIGKLLQEFVKSLAFETTMSLSESEDVVEPKALAQLALVASRIEQAAMMSTKREKEIRAAFAAEAATEAEKIVKQAGLTEEAAANIKRQILGIAQW</sequence>